<dbReference type="AlphaFoldDB" id="A0A7J7CWC6"/>
<gene>
    <name evidence="2" type="ORF">HS088_TW13G01289</name>
</gene>
<sequence length="107" mass="12004">MFDYLESHALISDDTGYQIRKSCDFSPEAVKQPSQCTKAVEEAFKNTNFFDLYNIYAPNCFNQSVTAKPKPGSQCMLMSPNSPMTGSSATRISVEFGKIDHPPCFRF</sequence>
<dbReference type="GO" id="GO:0006508">
    <property type="term" value="P:proteolysis"/>
    <property type="evidence" value="ECO:0007669"/>
    <property type="project" value="InterPro"/>
</dbReference>
<dbReference type="GO" id="GO:0004185">
    <property type="term" value="F:serine-type carboxypeptidase activity"/>
    <property type="evidence" value="ECO:0007669"/>
    <property type="project" value="InterPro"/>
</dbReference>
<comment type="similarity">
    <text evidence="1">Belongs to the peptidase S10 family.</text>
</comment>
<dbReference type="InterPro" id="IPR001563">
    <property type="entry name" value="Peptidase_S10"/>
</dbReference>
<dbReference type="Proteomes" id="UP000593562">
    <property type="component" value="Unassembled WGS sequence"/>
</dbReference>
<dbReference type="EMBL" id="JAAARO010000013">
    <property type="protein sequence ID" value="KAF5738390.1"/>
    <property type="molecule type" value="Genomic_DNA"/>
</dbReference>
<accession>A0A7J7CWC6</accession>
<evidence type="ECO:0000313" key="2">
    <source>
        <dbReference type="EMBL" id="KAF5738390.1"/>
    </source>
</evidence>
<dbReference type="Pfam" id="PF00450">
    <property type="entry name" value="Peptidase_S10"/>
    <property type="match status" value="1"/>
</dbReference>
<organism evidence="2 3">
    <name type="scientific">Tripterygium wilfordii</name>
    <name type="common">Thunder God vine</name>
    <dbReference type="NCBI Taxonomy" id="458696"/>
    <lineage>
        <taxon>Eukaryota</taxon>
        <taxon>Viridiplantae</taxon>
        <taxon>Streptophyta</taxon>
        <taxon>Embryophyta</taxon>
        <taxon>Tracheophyta</taxon>
        <taxon>Spermatophyta</taxon>
        <taxon>Magnoliopsida</taxon>
        <taxon>eudicotyledons</taxon>
        <taxon>Gunneridae</taxon>
        <taxon>Pentapetalae</taxon>
        <taxon>rosids</taxon>
        <taxon>fabids</taxon>
        <taxon>Celastrales</taxon>
        <taxon>Celastraceae</taxon>
        <taxon>Tripterygium</taxon>
    </lineage>
</organism>
<reference evidence="2 3" key="1">
    <citation type="journal article" date="2020" name="Nat. Commun.">
        <title>Genome of Tripterygium wilfordii and identification of cytochrome P450 involved in triptolide biosynthesis.</title>
        <authorList>
            <person name="Tu L."/>
            <person name="Su P."/>
            <person name="Zhang Z."/>
            <person name="Gao L."/>
            <person name="Wang J."/>
            <person name="Hu T."/>
            <person name="Zhou J."/>
            <person name="Zhang Y."/>
            <person name="Zhao Y."/>
            <person name="Liu Y."/>
            <person name="Song Y."/>
            <person name="Tong Y."/>
            <person name="Lu Y."/>
            <person name="Yang J."/>
            <person name="Xu C."/>
            <person name="Jia M."/>
            <person name="Peters R.J."/>
            <person name="Huang L."/>
            <person name="Gao W."/>
        </authorList>
    </citation>
    <scope>NUCLEOTIDE SEQUENCE [LARGE SCALE GENOMIC DNA]</scope>
    <source>
        <strain evidence="3">cv. XIE 37</strain>
        <tissue evidence="2">Leaf</tissue>
    </source>
</reference>
<proteinExistence type="inferred from homology"/>
<dbReference type="Gene3D" id="3.40.50.1820">
    <property type="entry name" value="alpha/beta hydrolase"/>
    <property type="match status" value="1"/>
</dbReference>
<protein>
    <submittedName>
        <fullName evidence="2">Uncharacterized protein</fullName>
    </submittedName>
</protein>
<evidence type="ECO:0000313" key="3">
    <source>
        <dbReference type="Proteomes" id="UP000593562"/>
    </source>
</evidence>
<dbReference type="InParanoid" id="A0A7J7CWC6"/>
<comment type="caution">
    <text evidence="2">The sequence shown here is derived from an EMBL/GenBank/DDBJ whole genome shotgun (WGS) entry which is preliminary data.</text>
</comment>
<evidence type="ECO:0000256" key="1">
    <source>
        <dbReference type="ARBA" id="ARBA00009431"/>
    </source>
</evidence>
<dbReference type="InterPro" id="IPR029058">
    <property type="entry name" value="AB_hydrolase_fold"/>
</dbReference>
<name>A0A7J7CWC6_TRIWF</name>
<keyword evidence="3" id="KW-1185">Reference proteome</keyword>